<dbReference type="KEGG" id="gms:SOIL9_30690"/>
<feature type="domain" description="Topo IIA-type catalytic" evidence="10">
    <location>
        <begin position="31"/>
        <end position="505"/>
    </location>
</feature>
<dbReference type="SMART" id="SM00434">
    <property type="entry name" value="TOP4c"/>
    <property type="match status" value="1"/>
</dbReference>
<dbReference type="InterPro" id="IPR002205">
    <property type="entry name" value="Topo_IIA_dom_A"/>
</dbReference>
<dbReference type="RefSeq" id="WP_162669152.1">
    <property type="nucleotide sequence ID" value="NZ_LR593886.1"/>
</dbReference>
<dbReference type="InterPro" id="IPR006691">
    <property type="entry name" value="GyrA/parC_rep"/>
</dbReference>
<dbReference type="SUPFAM" id="SSF56719">
    <property type="entry name" value="Type II DNA topoisomerase"/>
    <property type="match status" value="1"/>
</dbReference>
<dbReference type="EC" id="5.6.2.2" evidence="3"/>
<dbReference type="InterPro" id="IPR050220">
    <property type="entry name" value="Type_II_DNA_Topoisomerases"/>
</dbReference>
<dbReference type="Gene3D" id="3.30.1360.40">
    <property type="match status" value="1"/>
</dbReference>
<sequence>MAESIETVSIASEVRTRFLTYAMSVVSGRALPDVRDGLKPVQRRILYAMSNDLNLSFDRKALKCAKIVGEVMGNYHPHGDSALYEALVRMSQNWVLRVPLVYGQGNFGSVDGDPPAAYRYTEAKLTRQAEMLLDELGQQTVDFNPSYDGTRQEPSVLPAQFPNLLVNGTAGIAVGMATQIPPHNLGEVLRGCVLLIDNPDASVANLLDKIKGPDFPLGGKILADRATLRKIYEEGTGTIKVQAEWKEEEYERGKSQIVVTSIPYGVNKGDLENTIGAIIDQRKLPQLTGQANESNEKDGLRLVLEVKAGTDPNLVMAYLYKHTELQKSFSYNVTALVPNEDGTRMVPKDGLSLKDLLRHFLDFRLATVRRRYEYHLRQLRKRIHILEGFAIIFNALDRAIKIIRESSGKSDAAEKLKSTFKLDDEQVGAILDSQLYKIAQMEIKKILDELAEKKKQAKEFEAILASEKKLWGVIKGELEKLIENFPERRKTRMASDEDVLTFDEEAYIVRENTNVVLTRNGRIKRVGRLAAVESTRVEEGDEVVAVIPGSTLDHVAFFADDGAAYTMRINEVPATAGYGEPITKFFKLGDGVKVVAAVTSDPRFTPADAAPKGDTPGGPFLLVCTRNGFVLRLPLTAFRTESTKVGRRFVKLETGDKVVMVRLVGAEESLMLATAGGYVTHFPLDQVSILSGAGRGVIGIELDPKDDCLGGILVGGRFDKLVVETENGKTQDFGPGAIKSRKRGAKGEKPGARTKFTRVVPTPIELADWDVVEGKKTKDDAKSD</sequence>
<dbReference type="InterPro" id="IPR013760">
    <property type="entry name" value="Topo_IIA-like_dom_sf"/>
</dbReference>
<dbReference type="Gene3D" id="2.120.10.90">
    <property type="entry name" value="DNA gyrase/topoisomerase IV, subunit A, C-terminal"/>
    <property type="match status" value="1"/>
</dbReference>
<dbReference type="GO" id="GO:0006265">
    <property type="term" value="P:DNA topological change"/>
    <property type="evidence" value="ECO:0007669"/>
    <property type="project" value="UniProtKB-UniRule"/>
</dbReference>
<keyword evidence="4 7" id="KW-0799">Topoisomerase</keyword>
<dbReference type="AlphaFoldDB" id="A0A6P2D2M5"/>
<evidence type="ECO:0000256" key="4">
    <source>
        <dbReference type="ARBA" id="ARBA00023029"/>
    </source>
</evidence>
<evidence type="ECO:0000256" key="3">
    <source>
        <dbReference type="ARBA" id="ARBA00012895"/>
    </source>
</evidence>
<comment type="catalytic activity">
    <reaction evidence="1 7">
        <text>ATP-dependent breakage, passage and rejoining of double-stranded DNA.</text>
        <dbReference type="EC" id="5.6.2.2"/>
    </reaction>
</comment>
<protein>
    <recommendedName>
        <fullName evidence="3">DNA topoisomerase (ATP-hydrolyzing)</fullName>
        <ecNumber evidence="3">5.6.2.2</ecNumber>
    </recommendedName>
</protein>
<feature type="region of interest" description="Disordered" evidence="9">
    <location>
        <begin position="732"/>
        <end position="755"/>
    </location>
</feature>
<gene>
    <name evidence="11" type="ORF">SOIL9_30690</name>
</gene>
<dbReference type="GO" id="GO:0005524">
    <property type="term" value="F:ATP binding"/>
    <property type="evidence" value="ECO:0007669"/>
    <property type="project" value="InterPro"/>
</dbReference>
<keyword evidence="5 7" id="KW-0238">DNA-binding</keyword>
<evidence type="ECO:0000256" key="6">
    <source>
        <dbReference type="ARBA" id="ARBA00023235"/>
    </source>
</evidence>
<dbReference type="GO" id="GO:0009330">
    <property type="term" value="C:DNA topoisomerase type II (double strand cut, ATP-hydrolyzing) complex"/>
    <property type="evidence" value="ECO:0007669"/>
    <property type="project" value="TreeGrafter"/>
</dbReference>
<dbReference type="InterPro" id="IPR035516">
    <property type="entry name" value="Gyrase/topoIV_suA_C"/>
</dbReference>
<dbReference type="PANTHER" id="PTHR43493">
    <property type="entry name" value="DNA GYRASE/TOPOISOMERASE SUBUNIT A"/>
    <property type="match status" value="1"/>
</dbReference>
<evidence type="ECO:0000256" key="7">
    <source>
        <dbReference type="PROSITE-ProRule" id="PRU01384"/>
    </source>
</evidence>
<dbReference type="CDD" id="cd00187">
    <property type="entry name" value="TOP4c"/>
    <property type="match status" value="1"/>
</dbReference>
<dbReference type="SUPFAM" id="SSF101904">
    <property type="entry name" value="GyrA/ParC C-terminal domain-like"/>
    <property type="match status" value="1"/>
</dbReference>
<dbReference type="GO" id="GO:0005737">
    <property type="term" value="C:cytoplasm"/>
    <property type="evidence" value="ECO:0007669"/>
    <property type="project" value="TreeGrafter"/>
</dbReference>
<dbReference type="Pfam" id="PF00521">
    <property type="entry name" value="DNA_topoisoIV"/>
    <property type="match status" value="1"/>
</dbReference>
<evidence type="ECO:0000259" key="10">
    <source>
        <dbReference type="PROSITE" id="PS52040"/>
    </source>
</evidence>
<dbReference type="Gene3D" id="1.10.268.10">
    <property type="entry name" value="Topoisomerase, domain 3"/>
    <property type="match status" value="1"/>
</dbReference>
<proteinExistence type="inferred from homology"/>
<dbReference type="GO" id="GO:0003918">
    <property type="term" value="F:DNA topoisomerase type II (double strand cut, ATP-hydrolyzing) activity"/>
    <property type="evidence" value="ECO:0007669"/>
    <property type="project" value="UniProtKB-EC"/>
</dbReference>
<dbReference type="NCBIfam" id="NF004044">
    <property type="entry name" value="PRK05561.1"/>
    <property type="match status" value="1"/>
</dbReference>
<comment type="similarity">
    <text evidence="2">Belongs to the type II topoisomerase GyrA/ParC subunit family.</text>
</comment>
<keyword evidence="6 7" id="KW-0413">Isomerase</keyword>
<dbReference type="InterPro" id="IPR013758">
    <property type="entry name" value="Topo_IIA_A/C_ab"/>
</dbReference>
<dbReference type="Pfam" id="PF03989">
    <property type="entry name" value="DNA_gyraseA_C"/>
    <property type="match status" value="3"/>
</dbReference>
<dbReference type="PANTHER" id="PTHR43493:SF5">
    <property type="entry name" value="DNA GYRASE SUBUNIT A, CHLOROPLASTIC_MITOCHONDRIAL"/>
    <property type="match status" value="1"/>
</dbReference>
<organism evidence="11 12">
    <name type="scientific">Gemmata massiliana</name>
    <dbReference type="NCBI Taxonomy" id="1210884"/>
    <lineage>
        <taxon>Bacteria</taxon>
        <taxon>Pseudomonadati</taxon>
        <taxon>Planctomycetota</taxon>
        <taxon>Planctomycetia</taxon>
        <taxon>Gemmatales</taxon>
        <taxon>Gemmataceae</taxon>
        <taxon>Gemmata</taxon>
    </lineage>
</organism>
<evidence type="ECO:0000256" key="1">
    <source>
        <dbReference type="ARBA" id="ARBA00000185"/>
    </source>
</evidence>
<evidence type="ECO:0000313" key="11">
    <source>
        <dbReference type="EMBL" id="VTR94645.1"/>
    </source>
</evidence>
<reference evidence="11 12" key="1">
    <citation type="submission" date="2019-05" db="EMBL/GenBank/DDBJ databases">
        <authorList>
            <consortium name="Science for Life Laboratories"/>
        </authorList>
    </citation>
    <scope>NUCLEOTIDE SEQUENCE [LARGE SCALE GENOMIC DNA]</scope>
    <source>
        <strain evidence="11">Soil9</strain>
    </source>
</reference>
<feature type="coiled-coil region" evidence="8">
    <location>
        <begin position="436"/>
        <end position="470"/>
    </location>
</feature>
<evidence type="ECO:0000256" key="5">
    <source>
        <dbReference type="ARBA" id="ARBA00023125"/>
    </source>
</evidence>
<feature type="active site" description="O-(5'-phospho-DNA)-tyrosine intermediate" evidence="7">
    <location>
        <position position="120"/>
    </location>
</feature>
<dbReference type="Proteomes" id="UP000464178">
    <property type="component" value="Chromosome"/>
</dbReference>
<dbReference type="Gene3D" id="3.90.199.10">
    <property type="entry name" value="Topoisomerase II, domain 5"/>
    <property type="match status" value="1"/>
</dbReference>
<dbReference type="GO" id="GO:0003677">
    <property type="term" value="F:DNA binding"/>
    <property type="evidence" value="ECO:0007669"/>
    <property type="project" value="UniProtKB-UniRule"/>
</dbReference>
<keyword evidence="8" id="KW-0175">Coiled coil</keyword>
<dbReference type="InterPro" id="IPR013757">
    <property type="entry name" value="Topo_IIA_A_a_sf"/>
</dbReference>
<evidence type="ECO:0000313" key="12">
    <source>
        <dbReference type="Proteomes" id="UP000464178"/>
    </source>
</evidence>
<evidence type="ECO:0000256" key="8">
    <source>
        <dbReference type="SAM" id="Coils"/>
    </source>
</evidence>
<evidence type="ECO:0000256" key="9">
    <source>
        <dbReference type="SAM" id="MobiDB-lite"/>
    </source>
</evidence>
<dbReference type="PROSITE" id="PS52040">
    <property type="entry name" value="TOPO_IIA"/>
    <property type="match status" value="1"/>
</dbReference>
<evidence type="ECO:0000256" key="2">
    <source>
        <dbReference type="ARBA" id="ARBA00008263"/>
    </source>
</evidence>
<accession>A0A6P2D2M5</accession>
<name>A0A6P2D2M5_9BACT</name>
<keyword evidence="12" id="KW-1185">Reference proteome</keyword>
<dbReference type="EMBL" id="LR593886">
    <property type="protein sequence ID" value="VTR94645.1"/>
    <property type="molecule type" value="Genomic_DNA"/>
</dbReference>